<reference evidence="2 3" key="1">
    <citation type="submission" date="2020-04" db="EMBL/GenBank/DDBJ databases">
        <title>Perkinsus chesapeaki whole genome sequence.</title>
        <authorList>
            <person name="Bogema D.R."/>
        </authorList>
    </citation>
    <scope>NUCLEOTIDE SEQUENCE [LARGE SCALE GENOMIC DNA]</scope>
    <source>
        <strain evidence="2">ATCC PRA-425</strain>
    </source>
</reference>
<name>A0A7J6M8F3_PERCH</name>
<protein>
    <submittedName>
        <fullName evidence="2">Uncharacterized protein</fullName>
    </submittedName>
</protein>
<feature type="transmembrane region" description="Helical" evidence="1">
    <location>
        <begin position="85"/>
        <end position="104"/>
    </location>
</feature>
<accession>A0A7J6M8F3</accession>
<sequence length="237" mass="26425">MPFHNSNRPAVAPFGLVLSDPNKYNSVTGIILLSLIPVLCIALFALIRIWVLVPVYTWMYIFNVLSFVTPVLLYYAFLRNNSLSMICYCTLSLGLFVTYLLYLARVFTFVTACYVFSKECKVEGSKVVNAVANPIYNCSDYNVSDLTNFQYWAETTTTTYWTYGVLIGILIVADLAMGIWGILFAVRLRKGVLVTREAPTTFAYTVDTDGVTMTRGTHPDDGTVAVGIPVEKPAEKL</sequence>
<proteinExistence type="predicted"/>
<dbReference type="OrthoDB" id="442126at2759"/>
<evidence type="ECO:0000313" key="2">
    <source>
        <dbReference type="EMBL" id="KAF4667789.1"/>
    </source>
</evidence>
<organism evidence="2 3">
    <name type="scientific">Perkinsus chesapeaki</name>
    <name type="common">Clam parasite</name>
    <name type="synonym">Perkinsus andrewsi</name>
    <dbReference type="NCBI Taxonomy" id="330153"/>
    <lineage>
        <taxon>Eukaryota</taxon>
        <taxon>Sar</taxon>
        <taxon>Alveolata</taxon>
        <taxon>Perkinsozoa</taxon>
        <taxon>Perkinsea</taxon>
        <taxon>Perkinsida</taxon>
        <taxon>Perkinsidae</taxon>
        <taxon>Perkinsus</taxon>
    </lineage>
</organism>
<gene>
    <name evidence="2" type="ORF">FOL47_003378</name>
</gene>
<keyword evidence="1" id="KW-1133">Transmembrane helix</keyword>
<dbReference type="Proteomes" id="UP000591131">
    <property type="component" value="Unassembled WGS sequence"/>
</dbReference>
<evidence type="ECO:0000256" key="1">
    <source>
        <dbReference type="SAM" id="Phobius"/>
    </source>
</evidence>
<feature type="transmembrane region" description="Helical" evidence="1">
    <location>
        <begin position="160"/>
        <end position="186"/>
    </location>
</feature>
<comment type="caution">
    <text evidence="2">The sequence shown here is derived from an EMBL/GenBank/DDBJ whole genome shotgun (WGS) entry which is preliminary data.</text>
</comment>
<dbReference type="EMBL" id="JAAPAO010000203">
    <property type="protein sequence ID" value="KAF4667789.1"/>
    <property type="molecule type" value="Genomic_DNA"/>
</dbReference>
<keyword evidence="3" id="KW-1185">Reference proteome</keyword>
<feature type="transmembrane region" description="Helical" evidence="1">
    <location>
        <begin position="30"/>
        <end position="51"/>
    </location>
</feature>
<keyword evidence="1" id="KW-0812">Transmembrane</keyword>
<dbReference type="AlphaFoldDB" id="A0A7J6M8F3"/>
<evidence type="ECO:0000313" key="3">
    <source>
        <dbReference type="Proteomes" id="UP000591131"/>
    </source>
</evidence>
<feature type="transmembrane region" description="Helical" evidence="1">
    <location>
        <begin position="57"/>
        <end position="78"/>
    </location>
</feature>
<keyword evidence="1" id="KW-0472">Membrane</keyword>